<dbReference type="Proteomes" id="UP001314681">
    <property type="component" value="Unassembled WGS sequence"/>
</dbReference>
<evidence type="ECO:0008006" key="4">
    <source>
        <dbReference type="Google" id="ProtNLM"/>
    </source>
</evidence>
<evidence type="ECO:0000313" key="3">
    <source>
        <dbReference type="Proteomes" id="UP001314681"/>
    </source>
</evidence>
<accession>A0ABS6KBG4</accession>
<comment type="caution">
    <text evidence="2">The sequence shown here is derived from an EMBL/GenBank/DDBJ whole genome shotgun (WGS) entry which is preliminary data.</text>
</comment>
<dbReference type="RefSeq" id="WP_238727166.1">
    <property type="nucleotide sequence ID" value="NZ_JAHQCX010000014.1"/>
</dbReference>
<feature type="transmembrane region" description="Helical" evidence="1">
    <location>
        <begin position="47"/>
        <end position="69"/>
    </location>
</feature>
<keyword evidence="1" id="KW-0472">Membrane</keyword>
<evidence type="ECO:0000256" key="1">
    <source>
        <dbReference type="SAM" id="Phobius"/>
    </source>
</evidence>
<keyword evidence="3" id="KW-1185">Reference proteome</keyword>
<organism evidence="2 3">
    <name type="scientific">Diplocloster modestus</name>
    <dbReference type="NCBI Taxonomy" id="2850322"/>
    <lineage>
        <taxon>Bacteria</taxon>
        <taxon>Bacillati</taxon>
        <taxon>Bacillota</taxon>
        <taxon>Clostridia</taxon>
        <taxon>Lachnospirales</taxon>
        <taxon>Lachnospiraceae</taxon>
        <taxon>Diplocloster</taxon>
    </lineage>
</organism>
<gene>
    <name evidence="2" type="ORF">KTH90_17690</name>
</gene>
<keyword evidence="1" id="KW-1133">Transmembrane helix</keyword>
<name>A0ABS6KBG4_9FIRM</name>
<sequence length="517" mass="56787">MQDSLDKKIKDMASRESIRVPKGFDERMERIKVSLPQERKGQKTKRFPLRAAVILAAALVLCLSIPVVADQINLNQIFKNIFMKPSEEQNPAPDTAAGGSPTPAMEPVEADNPFLTQAGSILFQIVENAGLSYTARGIVGDGNSLYLAFDVETLDGQPFEGETAEEIKQFQFGEIFLQLDGAAMGQYCGAARIDDGSVPGKATFLIKETLRFEGVDSVAGHQLKISIQDLRVSDDSMKVFDMEDLAALSKNFNEVTPDDYLEWGATESEGADGVREQHNIYLLKRTGKKLKFSDTYPEMEIDNMAFIEGDLYLNLNLNGAVDPNDVSDMNIVNRKNGEILSVHGSGYNAINLDTFEGIDPTAGSDYVNGEQIGTRMQFIGLGSPEKLKDAVLALGGAGSYRTAYQGSWEFEFPLDYEDTSVVYEDMNQTLANGIEVVQMTLSPISMKLTMKTEVDSFHDMALELDDGSRITLDDLQWDGKDGTVQLQAMYPAVVDIDRISAVIINGERLALSAEKAK</sequence>
<protein>
    <recommendedName>
        <fullName evidence="4">DUF4179 domain-containing protein</fullName>
    </recommendedName>
</protein>
<dbReference type="EMBL" id="JAHQCX010000014">
    <property type="protein sequence ID" value="MBU9727846.1"/>
    <property type="molecule type" value="Genomic_DNA"/>
</dbReference>
<keyword evidence="1" id="KW-0812">Transmembrane</keyword>
<proteinExistence type="predicted"/>
<reference evidence="2 3" key="1">
    <citation type="submission" date="2021-06" db="EMBL/GenBank/DDBJ databases">
        <title>Description of novel taxa of the family Lachnospiraceae.</title>
        <authorList>
            <person name="Chaplin A.V."/>
            <person name="Sokolova S.R."/>
            <person name="Pikina A.P."/>
            <person name="Korzhanova M."/>
            <person name="Belova V."/>
            <person name="Korostin D."/>
            <person name="Efimov B.A."/>
        </authorList>
    </citation>
    <scope>NUCLEOTIDE SEQUENCE [LARGE SCALE GENOMIC DNA]</scope>
    <source>
        <strain evidence="2 3">ASD4241</strain>
    </source>
</reference>
<evidence type="ECO:0000313" key="2">
    <source>
        <dbReference type="EMBL" id="MBU9727846.1"/>
    </source>
</evidence>